<feature type="binding site" evidence="13">
    <location>
        <position position="187"/>
    </location>
    <ligand>
        <name>ATP</name>
        <dbReference type="ChEBI" id="CHEBI:30616"/>
    </ligand>
</feature>
<keyword evidence="5 13" id="KW-0547">Nucleotide-binding</keyword>
<evidence type="ECO:0000256" key="13">
    <source>
        <dbReference type="HAMAP-Rule" id="MF_00193"/>
    </source>
</evidence>
<feature type="domain" description="NAD/GMP synthase" evidence="16">
    <location>
        <begin position="23"/>
        <end position="263"/>
    </location>
</feature>
<evidence type="ECO:0000256" key="5">
    <source>
        <dbReference type="ARBA" id="ARBA00022741"/>
    </source>
</evidence>
<dbReference type="PANTHER" id="PTHR23090">
    <property type="entry name" value="NH 3 /GLUTAMINE-DEPENDENT NAD + SYNTHETASE"/>
    <property type="match status" value="1"/>
</dbReference>
<dbReference type="SUPFAM" id="SSF52402">
    <property type="entry name" value="Adenine nucleotide alpha hydrolases-like"/>
    <property type="match status" value="1"/>
</dbReference>
<evidence type="ECO:0000256" key="6">
    <source>
        <dbReference type="ARBA" id="ARBA00022840"/>
    </source>
</evidence>
<dbReference type="FunFam" id="3.40.50.620:FF:000015">
    <property type="entry name" value="NH(3)-dependent NAD(+) synthetase"/>
    <property type="match status" value="1"/>
</dbReference>
<dbReference type="HAMAP" id="MF_00193">
    <property type="entry name" value="NadE_ammonia_dep"/>
    <property type="match status" value="1"/>
</dbReference>
<protein>
    <recommendedName>
        <fullName evidence="12 13">NH(3)-dependent NAD(+) synthetase</fullName>
        <ecNumber evidence="11 13">6.3.1.5</ecNumber>
    </recommendedName>
</protein>
<feature type="binding site" evidence="13">
    <location>
        <position position="158"/>
    </location>
    <ligand>
        <name>ATP</name>
        <dbReference type="ChEBI" id="CHEBI:30616"/>
    </ligand>
</feature>
<dbReference type="InterPro" id="IPR003694">
    <property type="entry name" value="NAD_synthase"/>
</dbReference>
<dbReference type="InterPro" id="IPR022926">
    <property type="entry name" value="NH(3)-dep_NAD(+)_synth"/>
</dbReference>
<feature type="binding site" evidence="13">
    <location>
        <position position="163"/>
    </location>
    <ligand>
        <name>Mg(2+)</name>
        <dbReference type="ChEBI" id="CHEBI:18420"/>
    </ligand>
</feature>
<dbReference type="Gene3D" id="3.40.50.620">
    <property type="entry name" value="HUPs"/>
    <property type="match status" value="1"/>
</dbReference>
<evidence type="ECO:0000256" key="15">
    <source>
        <dbReference type="RuleBase" id="RU003812"/>
    </source>
</evidence>
<evidence type="ECO:0000256" key="14">
    <source>
        <dbReference type="RuleBase" id="RU003811"/>
    </source>
</evidence>
<dbReference type="GO" id="GO:0009435">
    <property type="term" value="P:NAD+ biosynthetic process"/>
    <property type="evidence" value="ECO:0007669"/>
    <property type="project" value="UniProtKB-UniRule"/>
</dbReference>
<dbReference type="PANTHER" id="PTHR23090:SF7">
    <property type="entry name" value="NH(3)-DEPENDENT NAD(+) SYNTHETASE"/>
    <property type="match status" value="1"/>
</dbReference>
<dbReference type="RefSeq" id="WP_282214393.1">
    <property type="nucleotide sequence ID" value="NZ_CP158357.1"/>
</dbReference>
<dbReference type="EC" id="6.3.1.5" evidence="11 13"/>
<dbReference type="GO" id="GO:0005524">
    <property type="term" value="F:ATP binding"/>
    <property type="evidence" value="ECO:0007669"/>
    <property type="project" value="UniProtKB-UniRule"/>
</dbReference>
<comment type="catalytic activity">
    <reaction evidence="9 13 15">
        <text>deamido-NAD(+) + NH4(+) + ATP = AMP + diphosphate + NAD(+) + H(+)</text>
        <dbReference type="Rhea" id="RHEA:21188"/>
        <dbReference type="ChEBI" id="CHEBI:15378"/>
        <dbReference type="ChEBI" id="CHEBI:28938"/>
        <dbReference type="ChEBI" id="CHEBI:30616"/>
        <dbReference type="ChEBI" id="CHEBI:33019"/>
        <dbReference type="ChEBI" id="CHEBI:57540"/>
        <dbReference type="ChEBI" id="CHEBI:58437"/>
        <dbReference type="ChEBI" id="CHEBI:456215"/>
        <dbReference type="EC" id="6.3.1.5"/>
    </reaction>
</comment>
<evidence type="ECO:0000256" key="3">
    <source>
        <dbReference type="ARBA" id="ARBA00022598"/>
    </source>
</evidence>
<dbReference type="CDD" id="cd00553">
    <property type="entry name" value="NAD_synthase"/>
    <property type="match status" value="1"/>
</dbReference>
<dbReference type="GO" id="GO:0046872">
    <property type="term" value="F:metal ion binding"/>
    <property type="evidence" value="ECO:0007669"/>
    <property type="project" value="UniProtKB-KW"/>
</dbReference>
<reference evidence="17" key="1">
    <citation type="submission" date="2024-06" db="EMBL/GenBank/DDBJ databases">
        <title>Draft genome sequence of Microbacterium sp. strain A8/3-1, isolated from Oxytropis tragacanthoides Fisch. ex DC. Root nodules in the Altai region of Russia.</title>
        <authorList>
            <person name="Sazanova A."/>
            <person name="Guro P."/>
            <person name="Kuznetsova I."/>
            <person name="Belimov A."/>
            <person name="Safronova V."/>
        </authorList>
    </citation>
    <scope>NUCLEOTIDE SEQUENCE</scope>
    <source>
        <strain evidence="17">A8/3-1</strain>
    </source>
</reference>
<evidence type="ECO:0000256" key="8">
    <source>
        <dbReference type="ARBA" id="ARBA00023027"/>
    </source>
</evidence>
<sequence>MSLQQQISEALGVRPEIDPEAEVERRVGFLVDYLRTTGARGFVLGISGGQDSTLAGRLAQLAVERVRAEGGEARFLAVRLPYRVQKDAADAEAALEYIAPDSSVEVNIQNGVDGVEEDIEFAVTSDISDFNRGNIKARVRMVTQYALAGHDGLLVIGTDHAAEAVTGFYTKFGDGAADILPLSGLTKRQGRSLLQFLDAPDRLAFKVPTADLLDGQPGRADEDELGLTYEQIDDFLEGRPVDPEAAGRIEAKYLATQHKRHLPVTPDDDWWR</sequence>
<evidence type="ECO:0000256" key="12">
    <source>
        <dbReference type="ARBA" id="ARBA00070926"/>
    </source>
</evidence>
<evidence type="ECO:0000256" key="7">
    <source>
        <dbReference type="ARBA" id="ARBA00022842"/>
    </source>
</evidence>
<evidence type="ECO:0000256" key="4">
    <source>
        <dbReference type="ARBA" id="ARBA00022723"/>
    </source>
</evidence>
<organism evidence="17">
    <name type="scientific">Microbacterium sp. A8/3-1</name>
    <dbReference type="NCBI Taxonomy" id="3160749"/>
    <lineage>
        <taxon>Bacteria</taxon>
        <taxon>Bacillati</taxon>
        <taxon>Actinomycetota</taxon>
        <taxon>Actinomycetes</taxon>
        <taxon>Micrococcales</taxon>
        <taxon>Microbacteriaceae</taxon>
        <taxon>Microbacterium</taxon>
    </lineage>
</organism>
<dbReference type="NCBIfam" id="TIGR00552">
    <property type="entry name" value="nadE"/>
    <property type="match status" value="1"/>
</dbReference>
<feature type="binding site" description="in other chain" evidence="13">
    <location>
        <position position="171"/>
    </location>
    <ligand>
        <name>deamido-NAD(+)</name>
        <dbReference type="ChEBI" id="CHEBI:58437"/>
        <note>ligand shared between two neighboring subunits</note>
    </ligand>
</feature>
<dbReference type="InterPro" id="IPR022310">
    <property type="entry name" value="NAD/GMP_synthase"/>
</dbReference>
<feature type="binding site" evidence="13">
    <location>
        <position position="51"/>
    </location>
    <ligand>
        <name>Mg(2+)</name>
        <dbReference type="ChEBI" id="CHEBI:18420"/>
    </ligand>
</feature>
<keyword evidence="8 13" id="KW-0520">NAD</keyword>
<keyword evidence="7 13" id="KW-0460">Magnesium</keyword>
<evidence type="ECO:0000256" key="11">
    <source>
        <dbReference type="ARBA" id="ARBA00066987"/>
    </source>
</evidence>
<evidence type="ECO:0000256" key="10">
    <source>
        <dbReference type="ARBA" id="ARBA00055966"/>
    </source>
</evidence>
<comment type="function">
    <text evidence="10 13">Catalyzes the ATP-dependent amidation of deamido-NAD to form NAD. Uses ammonia as a nitrogen source.</text>
</comment>
<feature type="binding site" evidence="13">
    <location>
        <begin position="45"/>
        <end position="52"/>
    </location>
    <ligand>
        <name>ATP</name>
        <dbReference type="ChEBI" id="CHEBI:30616"/>
    </ligand>
</feature>
<evidence type="ECO:0000256" key="9">
    <source>
        <dbReference type="ARBA" id="ARBA00051206"/>
    </source>
</evidence>
<feature type="binding site" description="in other chain" evidence="13">
    <location>
        <position position="138"/>
    </location>
    <ligand>
        <name>deamido-NAD(+)</name>
        <dbReference type="ChEBI" id="CHEBI:58437"/>
        <note>ligand shared between two neighboring subunits</note>
    </ligand>
</feature>
<dbReference type="GO" id="GO:0003952">
    <property type="term" value="F:NAD+ synthase (glutamine-hydrolyzing) activity"/>
    <property type="evidence" value="ECO:0007669"/>
    <property type="project" value="InterPro"/>
</dbReference>
<dbReference type="Pfam" id="PF02540">
    <property type="entry name" value="NAD_synthase"/>
    <property type="match status" value="1"/>
</dbReference>
<evidence type="ECO:0000259" key="16">
    <source>
        <dbReference type="Pfam" id="PF02540"/>
    </source>
</evidence>
<dbReference type="InterPro" id="IPR014729">
    <property type="entry name" value="Rossmann-like_a/b/a_fold"/>
</dbReference>
<proteinExistence type="inferred from homology"/>
<comment type="subunit">
    <text evidence="2 13">Homodimer.</text>
</comment>
<comment type="similarity">
    <text evidence="1 13 14">Belongs to the NAD synthetase family.</text>
</comment>
<feature type="binding site" evidence="13">
    <location>
        <position position="209"/>
    </location>
    <ligand>
        <name>ATP</name>
        <dbReference type="ChEBI" id="CHEBI:30616"/>
    </ligand>
</feature>
<evidence type="ECO:0000256" key="1">
    <source>
        <dbReference type="ARBA" id="ARBA00005859"/>
    </source>
</evidence>
<keyword evidence="3 13" id="KW-0436">Ligase</keyword>
<dbReference type="GO" id="GO:0004359">
    <property type="term" value="F:glutaminase activity"/>
    <property type="evidence" value="ECO:0007669"/>
    <property type="project" value="InterPro"/>
</dbReference>
<gene>
    <name evidence="13 17" type="primary">nadE</name>
    <name evidence="17" type="ORF">ABS642_09370</name>
</gene>
<comment type="pathway">
    <text evidence="13">Cofactor biosynthesis; NAD(+) biosynthesis; NAD(+) from deamido-NAD(+) (ammonia route): step 1/1.</text>
</comment>
<evidence type="ECO:0000313" key="17">
    <source>
        <dbReference type="EMBL" id="XBX80280.1"/>
    </source>
</evidence>
<evidence type="ECO:0000256" key="2">
    <source>
        <dbReference type="ARBA" id="ARBA00011738"/>
    </source>
</evidence>
<dbReference type="GO" id="GO:0005737">
    <property type="term" value="C:cytoplasm"/>
    <property type="evidence" value="ECO:0007669"/>
    <property type="project" value="InterPro"/>
</dbReference>
<accession>A0AAU7W1R4</accession>
<feature type="binding site" evidence="13">
    <location>
        <position position="178"/>
    </location>
    <ligand>
        <name>deamido-NAD(+)</name>
        <dbReference type="ChEBI" id="CHEBI:58437"/>
        <note>ligand shared between two neighboring subunits</note>
    </ligand>
</feature>
<dbReference type="AlphaFoldDB" id="A0AAU7W1R4"/>
<dbReference type="EMBL" id="CP158357">
    <property type="protein sequence ID" value="XBX80280.1"/>
    <property type="molecule type" value="Genomic_DNA"/>
</dbReference>
<keyword evidence="4 13" id="KW-0479">Metal-binding</keyword>
<feature type="binding site" description="in other chain" evidence="13">
    <location>
        <begin position="258"/>
        <end position="259"/>
    </location>
    <ligand>
        <name>deamido-NAD(+)</name>
        <dbReference type="ChEBI" id="CHEBI:58437"/>
        <note>ligand shared between two neighboring subunits</note>
    </ligand>
</feature>
<name>A0AAU7W1R4_9MICO</name>
<keyword evidence="6 13" id="KW-0067">ATP-binding</keyword>
<dbReference type="GO" id="GO:0008795">
    <property type="term" value="F:NAD+ synthase activity"/>
    <property type="evidence" value="ECO:0007669"/>
    <property type="project" value="UniProtKB-UniRule"/>
</dbReference>
<dbReference type="NCBIfam" id="NF001979">
    <property type="entry name" value="PRK00768.1"/>
    <property type="match status" value="1"/>
</dbReference>